<dbReference type="RefSeq" id="WP_267778326.1">
    <property type="nucleotide sequence ID" value="NZ_JAPNKE010000002.1"/>
</dbReference>
<proteinExistence type="predicted"/>
<evidence type="ECO:0000313" key="2">
    <source>
        <dbReference type="Proteomes" id="UP001150924"/>
    </source>
</evidence>
<evidence type="ECO:0000313" key="1">
    <source>
        <dbReference type="EMBL" id="MCY1014088.1"/>
    </source>
</evidence>
<organism evidence="1 2">
    <name type="scientific">Nannocystis pusilla</name>
    <dbReference type="NCBI Taxonomy" id="889268"/>
    <lineage>
        <taxon>Bacteria</taxon>
        <taxon>Pseudomonadati</taxon>
        <taxon>Myxococcota</taxon>
        <taxon>Polyangia</taxon>
        <taxon>Nannocystales</taxon>
        <taxon>Nannocystaceae</taxon>
        <taxon>Nannocystis</taxon>
    </lineage>
</organism>
<name>A0A9X3F961_9BACT</name>
<accession>A0A9X3F961</accession>
<gene>
    <name evidence="1" type="ORF">OV079_52945</name>
</gene>
<dbReference type="Proteomes" id="UP001150924">
    <property type="component" value="Unassembled WGS sequence"/>
</dbReference>
<dbReference type="EMBL" id="JAPNKE010000002">
    <property type="protein sequence ID" value="MCY1014088.1"/>
    <property type="molecule type" value="Genomic_DNA"/>
</dbReference>
<sequence length="40" mass="4549">MLDGDSLVYIANSQLRSFEGGQVFPPERLFPVQVLRLSLR</sequence>
<keyword evidence="2" id="KW-1185">Reference proteome</keyword>
<reference evidence="1" key="1">
    <citation type="submission" date="2022-11" db="EMBL/GenBank/DDBJ databases">
        <title>Minimal conservation of predation-associated metabolite biosynthetic gene clusters underscores biosynthetic potential of Myxococcota including descriptions for ten novel species: Archangium lansinium sp. nov., Myxococcus landrumus sp. nov., Nannocystis bai.</title>
        <authorList>
            <person name="Ahearne A."/>
            <person name="Stevens C."/>
            <person name="Phillips K."/>
        </authorList>
    </citation>
    <scope>NUCLEOTIDE SEQUENCE</scope>
    <source>
        <strain evidence="1">Na p29</strain>
    </source>
</reference>
<comment type="caution">
    <text evidence="1">The sequence shown here is derived from an EMBL/GenBank/DDBJ whole genome shotgun (WGS) entry which is preliminary data.</text>
</comment>
<dbReference type="AlphaFoldDB" id="A0A9X3F961"/>
<protein>
    <submittedName>
        <fullName evidence="1">Uncharacterized protein</fullName>
    </submittedName>
</protein>